<feature type="compositionally biased region" description="Polar residues" evidence="1">
    <location>
        <begin position="91"/>
        <end position="110"/>
    </location>
</feature>
<sequence length="167" mass="19206">MANPRDEVQLPDGYLSDDAMIVLTTAPARSTENPTFSGDEKNDMSQLGKDVLPIRKIPDLAENYYRFDWKVGKSVHRKLLKKVNQAVPVPNVNSHQMKNRSIQRSLSIDSPRTPPNKKGDELLLKHERFKQYRDVTLGPVGGQTRLAVRLDVMHFKSWLLLHIRYFL</sequence>
<gene>
    <name evidence="2" type="ORF">CMV_017621</name>
</gene>
<dbReference type="EMBL" id="JRKL02002845">
    <property type="protein sequence ID" value="KAF3957359.1"/>
    <property type="molecule type" value="Genomic_DNA"/>
</dbReference>
<evidence type="ECO:0000313" key="3">
    <source>
        <dbReference type="Proteomes" id="UP000737018"/>
    </source>
</evidence>
<organism evidence="2 3">
    <name type="scientific">Castanea mollissima</name>
    <name type="common">Chinese chestnut</name>
    <dbReference type="NCBI Taxonomy" id="60419"/>
    <lineage>
        <taxon>Eukaryota</taxon>
        <taxon>Viridiplantae</taxon>
        <taxon>Streptophyta</taxon>
        <taxon>Embryophyta</taxon>
        <taxon>Tracheophyta</taxon>
        <taxon>Spermatophyta</taxon>
        <taxon>Magnoliopsida</taxon>
        <taxon>eudicotyledons</taxon>
        <taxon>Gunneridae</taxon>
        <taxon>Pentapetalae</taxon>
        <taxon>rosids</taxon>
        <taxon>fabids</taxon>
        <taxon>Fagales</taxon>
        <taxon>Fagaceae</taxon>
        <taxon>Castanea</taxon>
    </lineage>
</organism>
<dbReference type="PANTHER" id="PTHR37725">
    <property type="match status" value="1"/>
</dbReference>
<protein>
    <submittedName>
        <fullName evidence="2">Uncharacterized protein</fullName>
    </submittedName>
</protein>
<name>A0A8J4VQD9_9ROSI</name>
<proteinExistence type="predicted"/>
<dbReference type="OrthoDB" id="1557801at2759"/>
<evidence type="ECO:0000313" key="2">
    <source>
        <dbReference type="EMBL" id="KAF3957359.1"/>
    </source>
</evidence>
<dbReference type="AlphaFoldDB" id="A0A8J4VQD9"/>
<keyword evidence="3" id="KW-1185">Reference proteome</keyword>
<evidence type="ECO:0000256" key="1">
    <source>
        <dbReference type="SAM" id="MobiDB-lite"/>
    </source>
</evidence>
<comment type="caution">
    <text evidence="2">The sequence shown here is derived from an EMBL/GenBank/DDBJ whole genome shotgun (WGS) entry which is preliminary data.</text>
</comment>
<accession>A0A8J4VQD9</accession>
<dbReference type="Proteomes" id="UP000737018">
    <property type="component" value="Unassembled WGS sequence"/>
</dbReference>
<dbReference type="PANTHER" id="PTHR37725:SF1">
    <property type="match status" value="1"/>
</dbReference>
<reference evidence="2" key="1">
    <citation type="submission" date="2020-03" db="EMBL/GenBank/DDBJ databases">
        <title>Castanea mollissima Vanexum genome sequencing.</title>
        <authorList>
            <person name="Staton M."/>
        </authorList>
    </citation>
    <scope>NUCLEOTIDE SEQUENCE</scope>
    <source>
        <tissue evidence="2">Leaf</tissue>
    </source>
</reference>
<feature type="region of interest" description="Disordered" evidence="1">
    <location>
        <begin position="90"/>
        <end position="117"/>
    </location>
</feature>